<dbReference type="PANTHER" id="PTHR43818:SF5">
    <property type="entry name" value="OXIDOREDUCTASE FAMILY PROTEIN"/>
    <property type="match status" value="1"/>
</dbReference>
<dbReference type="PANTHER" id="PTHR43818">
    <property type="entry name" value="BCDNA.GH03377"/>
    <property type="match status" value="1"/>
</dbReference>
<dbReference type="PATRIC" id="fig|595434.4.peg.5249"/>
<dbReference type="SUPFAM" id="SSF51735">
    <property type="entry name" value="NAD(P)-binding Rossmann-fold domains"/>
    <property type="match status" value="1"/>
</dbReference>
<feature type="domain" description="Gfo/Idh/MocA-like oxidoreductase N-terminal" evidence="1">
    <location>
        <begin position="50"/>
        <end position="172"/>
    </location>
</feature>
<gene>
    <name evidence="2" type="ORF">RISK_005526</name>
</gene>
<dbReference type="SUPFAM" id="SSF55347">
    <property type="entry name" value="Glyceraldehyde-3-phosphate dehydrogenase-like, C-terminal domain"/>
    <property type="match status" value="1"/>
</dbReference>
<name>A0A0J1B6M7_RHOIS</name>
<dbReference type="Proteomes" id="UP000036367">
    <property type="component" value="Unassembled WGS sequence"/>
</dbReference>
<comment type="caution">
    <text evidence="2">The sequence shown here is derived from an EMBL/GenBank/DDBJ whole genome shotgun (WGS) entry which is preliminary data.</text>
</comment>
<dbReference type="STRING" id="595434.RISK_005526"/>
<dbReference type="InterPro" id="IPR000683">
    <property type="entry name" value="Gfo/Idh/MocA-like_OxRdtase_N"/>
</dbReference>
<dbReference type="GO" id="GO:0000166">
    <property type="term" value="F:nucleotide binding"/>
    <property type="evidence" value="ECO:0007669"/>
    <property type="project" value="InterPro"/>
</dbReference>
<keyword evidence="3" id="KW-1185">Reference proteome</keyword>
<protein>
    <submittedName>
        <fullName evidence="2">NADH-dependent dehydrogenase</fullName>
    </submittedName>
</protein>
<dbReference type="EMBL" id="LECT01000044">
    <property type="protein sequence ID" value="KLU02460.1"/>
    <property type="molecule type" value="Genomic_DNA"/>
</dbReference>
<organism evidence="2 3">
    <name type="scientific">Rhodopirellula islandica</name>
    <dbReference type="NCBI Taxonomy" id="595434"/>
    <lineage>
        <taxon>Bacteria</taxon>
        <taxon>Pseudomonadati</taxon>
        <taxon>Planctomycetota</taxon>
        <taxon>Planctomycetia</taxon>
        <taxon>Pirellulales</taxon>
        <taxon>Pirellulaceae</taxon>
        <taxon>Rhodopirellula</taxon>
    </lineage>
</organism>
<dbReference type="Pfam" id="PF01408">
    <property type="entry name" value="GFO_IDH_MocA"/>
    <property type="match status" value="1"/>
</dbReference>
<dbReference type="InterPro" id="IPR036291">
    <property type="entry name" value="NAD(P)-bd_dom_sf"/>
</dbReference>
<sequence length="520" mass="57103">MKPAPASSARASRISRRQFTATGIAVGAAVGVHTSRSASAQATSPSEKLGVAICGVNSRGGEHIRGFDKDPRTEIRVLVDIDEKVGNSRADKVADLQGLRPKVVKNFREALDMDDVQILTSATPNHWHALMGVEAMQAGKDVYIEKPISHNIHEGRALVAAAAKYGRMFQTGTQCRSSSGCREGMQFLADGGIGEVKLARGLCYKRRKSIGPLGDYEIPAGVDFNLWSGPASYTDPKLTRQRFHYDWHWQRHYGNGDSGNQGPHQTDVARWGLGLERHPNAVLSYAGRLGYQAERKDPDYVDAGDTANTQVSIYDYGDKTIVFETRGLSVDESADQEINELFGYSKGNKIGVIFYGEDGYLVQGPSYNRCAVFDKQRKLVREFKATSNVGDDHFANFLDAVQSRDASTLHADARCGHLSAAIAHLGNISYYVGQENRVDPKTISESLAKISSLDDDQATLDRTLQHLRDNNVDPEKEQLSLGPVLKFDPEAETFVDNDKAKAMETREYRDGFVVPSAADV</sequence>
<dbReference type="Gene3D" id="3.40.50.720">
    <property type="entry name" value="NAD(P)-binding Rossmann-like Domain"/>
    <property type="match status" value="1"/>
</dbReference>
<proteinExistence type="predicted"/>
<accession>A0A0J1B6M7</accession>
<dbReference type="RefSeq" id="WP_047816511.1">
    <property type="nucleotide sequence ID" value="NZ_LECT01000044.1"/>
</dbReference>
<evidence type="ECO:0000313" key="2">
    <source>
        <dbReference type="EMBL" id="KLU02460.1"/>
    </source>
</evidence>
<dbReference type="OrthoDB" id="9788246at2"/>
<dbReference type="AlphaFoldDB" id="A0A0J1B6M7"/>
<evidence type="ECO:0000313" key="3">
    <source>
        <dbReference type="Proteomes" id="UP000036367"/>
    </source>
</evidence>
<dbReference type="Gene3D" id="3.30.360.10">
    <property type="entry name" value="Dihydrodipicolinate Reductase, domain 2"/>
    <property type="match status" value="1"/>
</dbReference>
<dbReference type="PROSITE" id="PS51318">
    <property type="entry name" value="TAT"/>
    <property type="match status" value="1"/>
</dbReference>
<dbReference type="InterPro" id="IPR050463">
    <property type="entry name" value="Gfo/Idh/MocA_oxidrdct_glycsds"/>
</dbReference>
<reference evidence="2" key="1">
    <citation type="submission" date="2015-05" db="EMBL/GenBank/DDBJ databases">
        <title>Permanent draft genome of Rhodopirellula islandicus K833.</title>
        <authorList>
            <person name="Kizina J."/>
            <person name="Richter M."/>
            <person name="Glockner F.O."/>
            <person name="Harder J."/>
        </authorList>
    </citation>
    <scope>NUCLEOTIDE SEQUENCE [LARGE SCALE GENOMIC DNA]</scope>
    <source>
        <strain evidence="2">K833</strain>
    </source>
</reference>
<evidence type="ECO:0000259" key="1">
    <source>
        <dbReference type="Pfam" id="PF01408"/>
    </source>
</evidence>
<dbReference type="InterPro" id="IPR006311">
    <property type="entry name" value="TAT_signal"/>
</dbReference>